<keyword evidence="3" id="KW-1185">Reference proteome</keyword>
<sequence>MPAREGPPVGGGPVSARRVLFDDGRLCVVVDGDAVSGAPTLALSGEIDRNNSDRLGAILAEARVTARMGDDVVVVDLAEVSFVDLSGLRVLDLLPGVRQQRALRVLNTPPFVRRLLVLLTPGGCDEGGLSG</sequence>
<comment type="caution">
    <text evidence="2">The sequence shown here is derived from an EMBL/GenBank/DDBJ whole genome shotgun (WGS) entry which is preliminary data.</text>
</comment>
<evidence type="ECO:0000259" key="1">
    <source>
        <dbReference type="PROSITE" id="PS50801"/>
    </source>
</evidence>
<accession>A0A2W2G8M8</accession>
<dbReference type="SUPFAM" id="SSF52091">
    <property type="entry name" value="SpoIIaa-like"/>
    <property type="match status" value="1"/>
</dbReference>
<name>A0A2W2G8M8_9ACTN</name>
<evidence type="ECO:0000313" key="2">
    <source>
        <dbReference type="EMBL" id="PZG44202.1"/>
    </source>
</evidence>
<reference evidence="2 3" key="1">
    <citation type="submission" date="2018-01" db="EMBL/GenBank/DDBJ databases">
        <title>Draft genome sequence of Sphaerisporangium sp. 7K107.</title>
        <authorList>
            <person name="Sahin N."/>
            <person name="Saygin H."/>
            <person name="Ay H."/>
        </authorList>
    </citation>
    <scope>NUCLEOTIDE SEQUENCE [LARGE SCALE GENOMIC DNA]</scope>
    <source>
        <strain evidence="2 3">7K107</strain>
    </source>
</reference>
<dbReference type="Gene3D" id="3.30.750.24">
    <property type="entry name" value="STAS domain"/>
    <property type="match status" value="1"/>
</dbReference>
<dbReference type="InterPro" id="IPR058548">
    <property type="entry name" value="MlaB-like_STAS"/>
</dbReference>
<feature type="domain" description="STAS" evidence="1">
    <location>
        <begin position="28"/>
        <end position="91"/>
    </location>
</feature>
<dbReference type="Proteomes" id="UP000248544">
    <property type="component" value="Unassembled WGS sequence"/>
</dbReference>
<dbReference type="Pfam" id="PF13466">
    <property type="entry name" value="STAS_2"/>
    <property type="match status" value="1"/>
</dbReference>
<dbReference type="InterPro" id="IPR036513">
    <property type="entry name" value="STAS_dom_sf"/>
</dbReference>
<dbReference type="InterPro" id="IPR002645">
    <property type="entry name" value="STAS_dom"/>
</dbReference>
<evidence type="ECO:0000313" key="3">
    <source>
        <dbReference type="Proteomes" id="UP000248544"/>
    </source>
</evidence>
<dbReference type="AlphaFoldDB" id="A0A2W2G8M8"/>
<organism evidence="2 3">
    <name type="scientific">Spongiactinospora gelatinilytica</name>
    <dbReference type="NCBI Taxonomy" id="2666298"/>
    <lineage>
        <taxon>Bacteria</taxon>
        <taxon>Bacillati</taxon>
        <taxon>Actinomycetota</taxon>
        <taxon>Actinomycetes</taxon>
        <taxon>Streptosporangiales</taxon>
        <taxon>Streptosporangiaceae</taxon>
        <taxon>Spongiactinospora</taxon>
    </lineage>
</organism>
<dbReference type="PROSITE" id="PS50801">
    <property type="entry name" value="STAS"/>
    <property type="match status" value="1"/>
</dbReference>
<dbReference type="CDD" id="cd07043">
    <property type="entry name" value="STAS_anti-anti-sigma_factors"/>
    <property type="match status" value="1"/>
</dbReference>
<dbReference type="EMBL" id="POUA01000127">
    <property type="protein sequence ID" value="PZG44202.1"/>
    <property type="molecule type" value="Genomic_DNA"/>
</dbReference>
<protein>
    <recommendedName>
        <fullName evidence="1">STAS domain-containing protein</fullName>
    </recommendedName>
</protein>
<proteinExistence type="predicted"/>
<gene>
    <name evidence="2" type="ORF">C1I98_17525</name>
</gene>